<evidence type="ECO:0000256" key="2">
    <source>
        <dbReference type="ARBA" id="ARBA00022988"/>
    </source>
</evidence>
<evidence type="ECO:0000313" key="6">
    <source>
        <dbReference type="Proteomes" id="UP000388235"/>
    </source>
</evidence>
<keyword evidence="6" id="KW-1185">Reference proteome</keyword>
<gene>
    <name evidence="4" type="primary">ureD</name>
    <name evidence="5" type="ORF">GH975_03030</name>
</gene>
<dbReference type="EMBL" id="CP045871">
    <property type="protein sequence ID" value="QGG81261.1"/>
    <property type="molecule type" value="Genomic_DNA"/>
</dbReference>
<reference evidence="5 6" key="1">
    <citation type="submission" date="2019-11" db="EMBL/GenBank/DDBJ databases">
        <authorList>
            <person name="Khan S.A."/>
            <person name="Jeon C.O."/>
            <person name="Chun B.H."/>
        </authorList>
    </citation>
    <scope>NUCLEOTIDE SEQUENCE [LARGE SCALE GENOMIC DNA]</scope>
    <source>
        <strain evidence="5 6">IMCC 1097</strain>
    </source>
</reference>
<dbReference type="GO" id="GO:0016151">
    <property type="term" value="F:nickel cation binding"/>
    <property type="evidence" value="ECO:0007669"/>
    <property type="project" value="UniProtKB-UniRule"/>
</dbReference>
<protein>
    <recommendedName>
        <fullName evidence="4">Urease accessory protein UreD</fullName>
    </recommendedName>
</protein>
<dbReference type="PANTHER" id="PTHR33643:SF1">
    <property type="entry name" value="UREASE ACCESSORY PROTEIN D"/>
    <property type="match status" value="1"/>
</dbReference>
<organism evidence="5 6">
    <name type="scientific">Litorivicinus lipolyticus</name>
    <dbReference type="NCBI Taxonomy" id="418701"/>
    <lineage>
        <taxon>Bacteria</taxon>
        <taxon>Pseudomonadati</taxon>
        <taxon>Pseudomonadota</taxon>
        <taxon>Gammaproteobacteria</taxon>
        <taxon>Oceanospirillales</taxon>
        <taxon>Litorivicinaceae</taxon>
        <taxon>Litorivicinus</taxon>
    </lineage>
</organism>
<name>A0A5Q2QFV8_9GAMM</name>
<keyword evidence="3 4" id="KW-0143">Chaperone</keyword>
<dbReference type="Pfam" id="PF01774">
    <property type="entry name" value="UreD"/>
    <property type="match status" value="1"/>
</dbReference>
<keyword evidence="4" id="KW-0963">Cytoplasm</keyword>
<evidence type="ECO:0000256" key="4">
    <source>
        <dbReference type="HAMAP-Rule" id="MF_01384"/>
    </source>
</evidence>
<dbReference type="PANTHER" id="PTHR33643">
    <property type="entry name" value="UREASE ACCESSORY PROTEIN D"/>
    <property type="match status" value="1"/>
</dbReference>
<accession>A0A5Q2QFV8</accession>
<dbReference type="GO" id="GO:0005737">
    <property type="term" value="C:cytoplasm"/>
    <property type="evidence" value="ECO:0007669"/>
    <property type="project" value="UniProtKB-SubCell"/>
</dbReference>
<evidence type="ECO:0000256" key="3">
    <source>
        <dbReference type="ARBA" id="ARBA00023186"/>
    </source>
</evidence>
<dbReference type="AlphaFoldDB" id="A0A5Q2QFV8"/>
<sequence length="271" mass="29435">MPSTANDWVARLSLGFEARHGRTALVHRQRQGPLSVQRSLYPEGPVCHTYLLHPPGGIAGGDQLSVDCTLADNAHALVTTPGAGKFYRANRPSSLTQTITVNNGASLEWLPLEAIYFPGCNARQTTHISLAAGARFIGWETHCAGRPVMNEHFDYGAIDARLRLRISGQLVLSDRLSLTPQSYHFPAANHRNFPVQSTLIATPANENDLAMARQCGGDGLTIGATLIGDVLIVRALAPHTEPAMRAMTELWQALRPNILGRAPCPPRIWNT</sequence>
<proteinExistence type="inferred from homology"/>
<comment type="function">
    <text evidence="4">Required for maturation of urease via the functional incorporation of the urease nickel metallocenter.</text>
</comment>
<evidence type="ECO:0000256" key="1">
    <source>
        <dbReference type="ARBA" id="ARBA00007177"/>
    </source>
</evidence>
<keyword evidence="2 4" id="KW-0996">Nickel insertion</keyword>
<dbReference type="Proteomes" id="UP000388235">
    <property type="component" value="Chromosome"/>
</dbReference>
<comment type="subunit">
    <text evidence="4">UreD, UreF and UreG form a complex that acts as a GTP-hydrolysis-dependent molecular chaperone, activating the urease apoprotein by helping to assemble the nickel containing metallocenter of UreC. The UreE protein probably delivers the nickel.</text>
</comment>
<dbReference type="OrthoDB" id="9798842at2"/>
<dbReference type="HAMAP" id="MF_01384">
    <property type="entry name" value="UreD"/>
    <property type="match status" value="1"/>
</dbReference>
<comment type="similarity">
    <text evidence="1 4">Belongs to the UreD family.</text>
</comment>
<dbReference type="KEGG" id="llp:GH975_03030"/>
<evidence type="ECO:0000313" key="5">
    <source>
        <dbReference type="EMBL" id="QGG81261.1"/>
    </source>
</evidence>
<comment type="subcellular location">
    <subcellularLocation>
        <location evidence="4">Cytoplasm</location>
    </subcellularLocation>
</comment>
<dbReference type="InterPro" id="IPR002669">
    <property type="entry name" value="UreD"/>
</dbReference>